<evidence type="ECO:0000256" key="2">
    <source>
        <dbReference type="ARBA" id="ARBA00029447"/>
    </source>
</evidence>
<evidence type="ECO:0000256" key="6">
    <source>
        <dbReference type="SAM" id="Phobius"/>
    </source>
</evidence>
<evidence type="ECO:0000259" key="8">
    <source>
        <dbReference type="PROSITE" id="PS50885"/>
    </source>
</evidence>
<dbReference type="Pfam" id="PF00672">
    <property type="entry name" value="HAMP"/>
    <property type="match status" value="1"/>
</dbReference>
<dbReference type="Gene3D" id="1.10.287.950">
    <property type="entry name" value="Methyl-accepting chemotaxis protein"/>
    <property type="match status" value="1"/>
</dbReference>
<dbReference type="GO" id="GO:0004888">
    <property type="term" value="F:transmembrane signaling receptor activity"/>
    <property type="evidence" value="ECO:0007669"/>
    <property type="project" value="InterPro"/>
</dbReference>
<keyword evidence="6" id="KW-0472">Membrane</keyword>
<dbReference type="PANTHER" id="PTHR43531:SF11">
    <property type="entry name" value="METHYL-ACCEPTING CHEMOTAXIS PROTEIN 3"/>
    <property type="match status" value="1"/>
</dbReference>
<dbReference type="PANTHER" id="PTHR43531">
    <property type="entry name" value="PROTEIN ICFG"/>
    <property type="match status" value="1"/>
</dbReference>
<dbReference type="GO" id="GO:0007165">
    <property type="term" value="P:signal transduction"/>
    <property type="evidence" value="ECO:0007669"/>
    <property type="project" value="UniProtKB-KW"/>
</dbReference>
<dbReference type="InterPro" id="IPR004089">
    <property type="entry name" value="MCPsignal_dom"/>
</dbReference>
<keyword evidence="6" id="KW-0812">Transmembrane</keyword>
<dbReference type="EMBL" id="JASJOU010000004">
    <property type="protein sequence ID" value="MDJ1501969.1"/>
    <property type="molecule type" value="Genomic_DNA"/>
</dbReference>
<proteinExistence type="inferred from homology"/>
<keyword evidence="6" id="KW-1133">Transmembrane helix</keyword>
<feature type="domain" description="HAMP" evidence="8">
    <location>
        <begin position="212"/>
        <end position="264"/>
    </location>
</feature>
<dbReference type="PRINTS" id="PR00260">
    <property type="entry name" value="CHEMTRNSDUCR"/>
</dbReference>
<dbReference type="Gene3D" id="6.10.340.10">
    <property type="match status" value="1"/>
</dbReference>
<dbReference type="GO" id="GO:0005886">
    <property type="term" value="C:plasma membrane"/>
    <property type="evidence" value="ECO:0007669"/>
    <property type="project" value="TreeGrafter"/>
</dbReference>
<name>A0AAE3R5U8_9BACT</name>
<feature type="compositionally biased region" description="Low complexity" evidence="5">
    <location>
        <begin position="493"/>
        <end position="505"/>
    </location>
</feature>
<keyword evidence="1" id="KW-0145">Chemotaxis</keyword>
<dbReference type="InterPro" id="IPR051310">
    <property type="entry name" value="MCP_chemotaxis"/>
</dbReference>
<comment type="caution">
    <text evidence="9">The sequence shown here is derived from an EMBL/GenBank/DDBJ whole genome shotgun (WGS) entry which is preliminary data.</text>
</comment>
<evidence type="ECO:0000256" key="4">
    <source>
        <dbReference type="SAM" id="Coils"/>
    </source>
</evidence>
<dbReference type="AlphaFoldDB" id="A0AAE3R5U8"/>
<feature type="domain" description="Methyl-accepting transducer" evidence="7">
    <location>
        <begin position="262"/>
        <end position="477"/>
    </location>
</feature>
<dbReference type="GO" id="GO:0006935">
    <property type="term" value="P:chemotaxis"/>
    <property type="evidence" value="ECO:0007669"/>
    <property type="project" value="UniProtKB-KW"/>
</dbReference>
<dbReference type="SMART" id="SM00283">
    <property type="entry name" value="MA"/>
    <property type="match status" value="1"/>
</dbReference>
<evidence type="ECO:0000313" key="10">
    <source>
        <dbReference type="Proteomes" id="UP001232063"/>
    </source>
</evidence>
<feature type="transmembrane region" description="Helical" evidence="6">
    <location>
        <begin position="192"/>
        <end position="212"/>
    </location>
</feature>
<reference evidence="9" key="1">
    <citation type="submission" date="2023-05" db="EMBL/GenBank/DDBJ databases">
        <authorList>
            <person name="Zhang X."/>
        </authorList>
    </citation>
    <scope>NUCLEOTIDE SEQUENCE</scope>
    <source>
        <strain evidence="9">BD1B2-1</strain>
    </source>
</reference>
<feature type="compositionally biased region" description="Basic and acidic residues" evidence="5">
    <location>
        <begin position="521"/>
        <end position="536"/>
    </location>
</feature>
<keyword evidence="10" id="KW-1185">Reference proteome</keyword>
<organism evidence="9 10">
    <name type="scientific">Xanthocytophaga agilis</name>
    <dbReference type="NCBI Taxonomy" id="3048010"/>
    <lineage>
        <taxon>Bacteria</taxon>
        <taxon>Pseudomonadati</taxon>
        <taxon>Bacteroidota</taxon>
        <taxon>Cytophagia</taxon>
        <taxon>Cytophagales</taxon>
        <taxon>Rhodocytophagaceae</taxon>
        <taxon>Xanthocytophaga</taxon>
    </lineage>
</organism>
<dbReference type="CDD" id="cd06225">
    <property type="entry name" value="HAMP"/>
    <property type="match status" value="1"/>
</dbReference>
<dbReference type="PROSITE" id="PS50885">
    <property type="entry name" value="HAMP"/>
    <property type="match status" value="1"/>
</dbReference>
<dbReference type="InterPro" id="IPR024478">
    <property type="entry name" value="HlyB_4HB_MCP"/>
</dbReference>
<evidence type="ECO:0000256" key="3">
    <source>
        <dbReference type="PROSITE-ProRule" id="PRU00284"/>
    </source>
</evidence>
<feature type="region of interest" description="Disordered" evidence="5">
    <location>
        <begin position="491"/>
        <end position="536"/>
    </location>
</feature>
<dbReference type="Pfam" id="PF00015">
    <property type="entry name" value="MCPsignal"/>
    <property type="match status" value="1"/>
</dbReference>
<dbReference type="InterPro" id="IPR003660">
    <property type="entry name" value="HAMP_dom"/>
</dbReference>
<dbReference type="SMART" id="SM00304">
    <property type="entry name" value="HAMP"/>
    <property type="match status" value="1"/>
</dbReference>
<evidence type="ECO:0000313" key="9">
    <source>
        <dbReference type="EMBL" id="MDJ1501969.1"/>
    </source>
</evidence>
<dbReference type="Proteomes" id="UP001232063">
    <property type="component" value="Unassembled WGS sequence"/>
</dbReference>
<feature type="transmembrane region" description="Helical" evidence="6">
    <location>
        <begin position="7"/>
        <end position="26"/>
    </location>
</feature>
<feature type="compositionally biased region" description="Basic and acidic residues" evidence="5">
    <location>
        <begin position="318"/>
        <end position="327"/>
    </location>
</feature>
<dbReference type="CDD" id="cd11386">
    <property type="entry name" value="MCP_signal"/>
    <property type="match status" value="1"/>
</dbReference>
<feature type="coiled-coil region" evidence="4">
    <location>
        <begin position="82"/>
        <end position="109"/>
    </location>
</feature>
<evidence type="ECO:0000259" key="7">
    <source>
        <dbReference type="PROSITE" id="PS50111"/>
    </source>
</evidence>
<dbReference type="InterPro" id="IPR004090">
    <property type="entry name" value="Chemotax_Me-accpt_rcpt"/>
</dbReference>
<protein>
    <submittedName>
        <fullName evidence="9">Methyl-accepting chemotaxis protein</fullName>
    </submittedName>
</protein>
<dbReference type="PROSITE" id="PS50111">
    <property type="entry name" value="CHEMOTAXIS_TRANSDUC_2"/>
    <property type="match status" value="1"/>
</dbReference>
<evidence type="ECO:0000256" key="5">
    <source>
        <dbReference type="SAM" id="MobiDB-lite"/>
    </source>
</evidence>
<sequence>MQISIKARLIIAFTLLIAASGFIFYLGNRNANALNNWVTIIIKTHANRIKLAGKLSEDLQYITKNEKNLIIITKPEVLQEMAKEGEERIEEMEQRLDELKGLVDQQGKEDVDNFMVKWHEYRKIYGRVKTLAVVINTDSSNKAALELSNGIANTTANEAIAVMNKLVRNNEAELAKIDADTNQIYADGQSNMTYLLVFSTIASVGLSLWIIISISMSVNTAKEAIKALSEGNLTIQIKQTGKDELGELIEYLRAMTSKLKDVLSYVSTASESIASASQQIAAGASEQAASAEEVSSSMEQMASNIDQNTDNAQQTEKIAQKASEDIREGSQAVNQTVNSMKQIADKISIIGEIARQTNLLALNAAVEAARAGEHGKGFAVVAAEVRKLAERSQLAAIEIDVLSKSSVEIAERSGKVLEQIVPDIQKTSRLVQEISASSMEQNSGAEQVNNAIQQLSQVVQSNAAASEELSVQAEQLREAIAFFDIGSVKQHTSRSTSTSKTKGSSHATLPKKGKSKGVTLDMHEHSEVSDADYERF</sequence>
<keyword evidence="4" id="KW-0175">Coiled coil</keyword>
<dbReference type="Pfam" id="PF12729">
    <property type="entry name" value="4HB_MCP_1"/>
    <property type="match status" value="1"/>
</dbReference>
<dbReference type="SUPFAM" id="SSF58104">
    <property type="entry name" value="Methyl-accepting chemotaxis protein (MCP) signaling domain"/>
    <property type="match status" value="1"/>
</dbReference>
<feature type="region of interest" description="Disordered" evidence="5">
    <location>
        <begin position="307"/>
        <end position="327"/>
    </location>
</feature>
<comment type="similarity">
    <text evidence="2">Belongs to the methyl-accepting chemotaxis (MCP) protein family.</text>
</comment>
<gene>
    <name evidence="9" type="ORF">QNI22_14980</name>
</gene>
<accession>A0AAE3R5U8</accession>
<evidence type="ECO:0000256" key="1">
    <source>
        <dbReference type="ARBA" id="ARBA00022500"/>
    </source>
</evidence>
<feature type="compositionally biased region" description="Polar residues" evidence="5">
    <location>
        <begin position="307"/>
        <end position="317"/>
    </location>
</feature>
<keyword evidence="3" id="KW-0807">Transducer</keyword>